<gene>
    <name evidence="1" type="ORF">CGS58_01725</name>
</gene>
<dbReference type="EMBL" id="NMTY01000004">
    <property type="protein sequence ID" value="PDX82214.1"/>
    <property type="molecule type" value="Genomic_DNA"/>
</dbReference>
<dbReference type="RefSeq" id="WP_097838709.1">
    <property type="nucleotide sequence ID" value="NZ_NMTY01000004.1"/>
</dbReference>
<accession>A0A2A7ASS7</accession>
<organism evidence="1 2">
    <name type="scientific">Faecalibacterium prausnitzii</name>
    <dbReference type="NCBI Taxonomy" id="853"/>
    <lineage>
        <taxon>Bacteria</taxon>
        <taxon>Bacillati</taxon>
        <taxon>Bacillota</taxon>
        <taxon>Clostridia</taxon>
        <taxon>Eubacteriales</taxon>
        <taxon>Oscillospiraceae</taxon>
        <taxon>Faecalibacterium</taxon>
    </lineage>
</organism>
<dbReference type="InterPro" id="IPR010690">
    <property type="entry name" value="YqfD"/>
</dbReference>
<reference evidence="1 2" key="1">
    <citation type="journal article" date="2017" name="Front. Microbiol.">
        <title>New Insights into the Diversity of the Genus Faecalibacterium.</title>
        <authorList>
            <person name="Benevides L."/>
            <person name="Burman S."/>
            <person name="Martin R."/>
            <person name="Robert V."/>
            <person name="Thomas M."/>
            <person name="Miquel S."/>
            <person name="Chain F."/>
            <person name="Sokol H."/>
            <person name="Bermudez-Humaran L.G."/>
            <person name="Morrison M."/>
            <person name="Langella P."/>
            <person name="Azevedo V.A."/>
            <person name="Chatel J.M."/>
            <person name="Soares S."/>
        </authorList>
    </citation>
    <scope>NUCLEOTIDE SEQUENCE [LARGE SCALE GENOMIC DNA]</scope>
    <source>
        <strain evidence="1 2">CNCM I 4575</strain>
    </source>
</reference>
<dbReference type="Pfam" id="PF06898">
    <property type="entry name" value="YqfD"/>
    <property type="match status" value="1"/>
</dbReference>
<proteinExistence type="predicted"/>
<dbReference type="Proteomes" id="UP000220005">
    <property type="component" value="Unassembled WGS sequence"/>
</dbReference>
<sequence length="382" mass="42142">MELQLLWAGVRFSARNGNGEGLLSEAARTGLHLSEVTPQPGGFAARCAAWRYRKLAALARKRRVRLHIAQRTGLYFFLRPFLRRRGLWAGLLLFVPLLLWSQNFVWAVDSSSLSAGQQARAKQILREACSIAPGSFITQEKLTAGEYALLQSGEFSWASLNFQDGRLVVEAAAAKPVPDIAVGKLDGVLAKTAGTVVRTNLTGGTMLVTPGQAVEAGQPLIGTARTERDGTPIFEPAAGAVFARFDWEHVQTEPLIVSAKRLTGRQFSRRVVSFNGWDLSLPVWKQFSEETALAISRTVQPDWLGLCLPFSMAETTYYEQTEQEISYTEEQALALAKLHSLQALFAAYPDAEFVAQKEDVSTENDTLRYRVVYTIIADICAD</sequence>
<evidence type="ECO:0000313" key="2">
    <source>
        <dbReference type="Proteomes" id="UP000220005"/>
    </source>
</evidence>
<comment type="caution">
    <text evidence="1">The sequence shown here is derived from an EMBL/GenBank/DDBJ whole genome shotgun (WGS) entry which is preliminary data.</text>
</comment>
<dbReference type="AlphaFoldDB" id="A0A2A7ASS7"/>
<name>A0A2A7ASS7_9FIRM</name>
<protein>
    <submittedName>
        <fullName evidence="1">Sporulation protein</fullName>
    </submittedName>
</protein>
<evidence type="ECO:0000313" key="1">
    <source>
        <dbReference type="EMBL" id="PDX82214.1"/>
    </source>
</evidence>